<reference evidence="3" key="3">
    <citation type="journal article" date="2018" name="Mol. Plant Microbe Interact.">
        <title>Genome sequence resources for the wheat stripe rust pathogen (Puccinia striiformis f. sp. tritici) and the barley stripe rust pathogen (Puccinia striiformis f. sp. hordei).</title>
        <authorList>
            <person name="Xia C."/>
            <person name="Wang M."/>
            <person name="Yin C."/>
            <person name="Cornejo O.E."/>
            <person name="Hulbert S.H."/>
            <person name="Chen X."/>
        </authorList>
    </citation>
    <scope>NUCLEOTIDE SEQUENCE [LARGE SCALE GENOMIC DNA]</scope>
    <source>
        <strain evidence="3">93TX-2</strain>
    </source>
</reference>
<protein>
    <submittedName>
        <fullName evidence="2">Uncharacterized protein</fullName>
    </submittedName>
</protein>
<evidence type="ECO:0000256" key="1">
    <source>
        <dbReference type="SAM" id="MobiDB-lite"/>
    </source>
</evidence>
<name>A0A2S4VW33_9BASI</name>
<dbReference type="EMBL" id="PKSM01000095">
    <property type="protein sequence ID" value="POW13745.1"/>
    <property type="molecule type" value="Genomic_DNA"/>
</dbReference>
<reference evidence="2 3" key="1">
    <citation type="submission" date="2017-12" db="EMBL/GenBank/DDBJ databases">
        <title>Gene loss provides genomic basis for host adaptation in cereal stripe rust fungi.</title>
        <authorList>
            <person name="Xia C."/>
        </authorList>
    </citation>
    <scope>NUCLEOTIDE SEQUENCE [LARGE SCALE GENOMIC DNA]</scope>
    <source>
        <strain evidence="2 3">93TX-2</strain>
    </source>
</reference>
<dbReference type="AlphaFoldDB" id="A0A2S4VW33"/>
<organism evidence="2 3">
    <name type="scientific">Puccinia striiformis</name>
    <dbReference type="NCBI Taxonomy" id="27350"/>
    <lineage>
        <taxon>Eukaryota</taxon>
        <taxon>Fungi</taxon>
        <taxon>Dikarya</taxon>
        <taxon>Basidiomycota</taxon>
        <taxon>Pucciniomycotina</taxon>
        <taxon>Pucciniomycetes</taxon>
        <taxon>Pucciniales</taxon>
        <taxon>Pucciniaceae</taxon>
        <taxon>Puccinia</taxon>
    </lineage>
</organism>
<feature type="compositionally biased region" description="Polar residues" evidence="1">
    <location>
        <begin position="376"/>
        <end position="404"/>
    </location>
</feature>
<gene>
    <name evidence="2" type="ORF">PSHT_07609</name>
</gene>
<accession>A0A2S4VW33</accession>
<evidence type="ECO:0000313" key="3">
    <source>
        <dbReference type="Proteomes" id="UP000238274"/>
    </source>
</evidence>
<evidence type="ECO:0000313" key="2">
    <source>
        <dbReference type="EMBL" id="POW13745.1"/>
    </source>
</evidence>
<proteinExistence type="predicted"/>
<feature type="region of interest" description="Disordered" evidence="1">
    <location>
        <begin position="122"/>
        <end position="154"/>
    </location>
</feature>
<sequence length="644" mass="73223">MRKVASGHNGTLSALYPLKAESAGPCCCWVLTCLEPCTPPALSPKQEVKYPDMLAYKSMDLQTFPTYFSYSKPTTYIKSIFQSHSGLYKPHFPLTMTLLRSLFFTILSLTYLQRIVSDAPHGQASESHNTVDDEGGIDPSGGSVDTDKAKFRSIPKSTPRPIYYGPTYFPYYGNPYAHHDGDRGSGYGAPFPVRILAWDYRLRLGKGNVTVVDTENGNPLYTISKAPHRGFIITNPRGDKLLEANEKKEAACGFKYKYHTPMNVSFAIDPRLSKTDRWDIELYGNGRDEHYHKLKYYRAHKKNKGAIIDKTWGKTRDIQAARIDEKDPLDKSKWKVDTLFKIGRVTTLEINDPTIGDHYFIGLWAMVHLRWDRSGGTASNQQGNDPSGTVTGDGGTNPSSSHVSTKMAIPRFTPRPIYTPYLIPYHSPSSNDRDRVDLYGNPLPVRVLAWDYRLRLDKGNVTVVDTENGHPLYTISQAPDRGFIITNQKGHKLLEANEKVRISPVWLLVLLTSHVKKAFLTISASTEKSALWIQIQIPYPDEHRWDLELYGNGRDEHPHNLKYYRAHKKNKGTIIDKTWGKTYDDKAATIDEKDPLDKSKWKVDTLWKIGRVTTLEINDPKIGDHYFIGLWVMVHLRWDRCKNA</sequence>
<comment type="caution">
    <text evidence="2">The sequence shown here is derived from an EMBL/GenBank/DDBJ whole genome shotgun (WGS) entry which is preliminary data.</text>
</comment>
<dbReference type="VEuPathDB" id="FungiDB:PSHT_07609"/>
<feature type="region of interest" description="Disordered" evidence="1">
    <location>
        <begin position="375"/>
        <end position="405"/>
    </location>
</feature>
<keyword evidence="3" id="KW-1185">Reference proteome</keyword>
<reference evidence="3" key="2">
    <citation type="journal article" date="2018" name="BMC Genomics">
        <title>Genomic insights into host adaptation between the wheat stripe rust pathogen (Puccinia striiformis f. sp. tritici) and the barley stripe rust pathogen (Puccinia striiformis f. sp. hordei).</title>
        <authorList>
            <person name="Xia C."/>
            <person name="Wang M."/>
            <person name="Yin C."/>
            <person name="Cornejo O.E."/>
            <person name="Hulbert S.H."/>
            <person name="Chen X."/>
        </authorList>
    </citation>
    <scope>NUCLEOTIDE SEQUENCE [LARGE SCALE GENOMIC DNA]</scope>
    <source>
        <strain evidence="3">93TX-2</strain>
    </source>
</reference>
<dbReference type="VEuPathDB" id="FungiDB:PSTT_12592"/>
<dbReference type="VEuPathDB" id="FungiDB:PSTT_14158"/>
<dbReference type="Proteomes" id="UP000238274">
    <property type="component" value="Unassembled WGS sequence"/>
</dbReference>
<dbReference type="OrthoDB" id="2509126at2759"/>